<feature type="binding site" evidence="5">
    <location>
        <begin position="431"/>
        <end position="432"/>
    </location>
    <ligand>
        <name>FAD</name>
        <dbReference type="ChEBI" id="CHEBI:57692"/>
    </ligand>
</feature>
<dbReference type="AlphaFoldDB" id="A0A918W9J0"/>
<dbReference type="GO" id="GO:0016614">
    <property type="term" value="F:oxidoreductase activity, acting on CH-OH group of donors"/>
    <property type="evidence" value="ECO:0007669"/>
    <property type="project" value="InterPro"/>
</dbReference>
<protein>
    <submittedName>
        <fullName evidence="7">Glucose-methanol-choline oxidoreductase</fullName>
    </submittedName>
</protein>
<evidence type="ECO:0000313" key="8">
    <source>
        <dbReference type="Proteomes" id="UP000644020"/>
    </source>
</evidence>
<name>A0A918W9J0_9ACTN</name>
<sequence>MNPDSSDVLILGGGVAGCVLAARLSEDPGRTVRLVEAGPDHGPDPAGWPAPLLNARALPREELWERAVPTHRFRARVIGGSSCVNGCWNTWGSEADHREWVRAGGERWSAAAMEPYRDAAARAMGLRAVPDRELSPWSRASTEAARALGHTEADMGRPGAPGYGFPLLNAHDGRRSNAALAYLGAAVRARPNLTVLPHTVADRLLVRRGRIEGAVVVTDGVPRVLRADRYVLAAGAYGSPALLLRSGVGPAGELRALGIDPALDLPGVGANLADQPGVFVPLSPTPGLDAALAAKDRAGELYGSRVLLRTAGPYAPEDGWNLHLLPVAGPPLFGTLPPGRYEAGVSAFLMKPFSRGSVRLVSADPLAPPAIDPGFLTDPEGRDLETLRSGLADILRLARTPALAALATPTGDTAPHLLGDDALRARTGTYWHPVGTCAMGPADDPAAVVDGTGRVHGLTGLTVADASVLPTPPAANTQFPVLATAELLAAALATGAGA</sequence>
<dbReference type="Gene3D" id="3.30.410.40">
    <property type="match status" value="1"/>
</dbReference>
<dbReference type="PIRSF" id="PIRSF000137">
    <property type="entry name" value="Alcohol_oxidase"/>
    <property type="match status" value="1"/>
</dbReference>
<dbReference type="InterPro" id="IPR036188">
    <property type="entry name" value="FAD/NAD-bd_sf"/>
</dbReference>
<organism evidence="7 8">
    <name type="scientific">Streptomyces termitum</name>
    <dbReference type="NCBI Taxonomy" id="67368"/>
    <lineage>
        <taxon>Bacteria</taxon>
        <taxon>Bacillati</taxon>
        <taxon>Actinomycetota</taxon>
        <taxon>Actinomycetes</taxon>
        <taxon>Kitasatosporales</taxon>
        <taxon>Streptomycetaceae</taxon>
        <taxon>Streptomyces</taxon>
    </lineage>
</organism>
<comment type="similarity">
    <text evidence="2">Belongs to the GMC oxidoreductase family.</text>
</comment>
<dbReference type="InterPro" id="IPR007867">
    <property type="entry name" value="GMC_OxRtase_C"/>
</dbReference>
<comment type="cofactor">
    <cofactor evidence="1 5">
        <name>FAD</name>
        <dbReference type="ChEBI" id="CHEBI:57692"/>
    </cofactor>
</comment>
<dbReference type="Gene3D" id="3.50.50.60">
    <property type="entry name" value="FAD/NAD(P)-binding domain"/>
    <property type="match status" value="1"/>
</dbReference>
<dbReference type="EMBL" id="BMUL01000009">
    <property type="protein sequence ID" value="GHA90416.1"/>
    <property type="molecule type" value="Genomic_DNA"/>
</dbReference>
<evidence type="ECO:0000256" key="5">
    <source>
        <dbReference type="PIRSR" id="PIRSR000137-2"/>
    </source>
</evidence>
<feature type="binding site" evidence="5">
    <location>
        <position position="77"/>
    </location>
    <ligand>
        <name>FAD</name>
        <dbReference type="ChEBI" id="CHEBI:57692"/>
    </ligand>
</feature>
<dbReference type="InterPro" id="IPR012132">
    <property type="entry name" value="GMC_OxRdtase"/>
</dbReference>
<reference evidence="7" key="2">
    <citation type="submission" date="2020-09" db="EMBL/GenBank/DDBJ databases">
        <authorList>
            <person name="Sun Q."/>
            <person name="Ohkuma M."/>
        </authorList>
    </citation>
    <scope>NUCLEOTIDE SEQUENCE</scope>
    <source>
        <strain evidence="7">JCM 4518</strain>
    </source>
</reference>
<evidence type="ECO:0000259" key="6">
    <source>
        <dbReference type="PROSITE" id="PS00624"/>
    </source>
</evidence>
<keyword evidence="4 5" id="KW-0274">FAD</keyword>
<dbReference type="RefSeq" id="WP_189978798.1">
    <property type="nucleotide sequence ID" value="NZ_BMUL01000009.1"/>
</dbReference>
<reference evidence="7" key="1">
    <citation type="journal article" date="2014" name="Int. J. Syst. Evol. Microbiol.">
        <title>Complete genome sequence of Corynebacterium casei LMG S-19264T (=DSM 44701T), isolated from a smear-ripened cheese.</title>
        <authorList>
            <consortium name="US DOE Joint Genome Institute (JGI-PGF)"/>
            <person name="Walter F."/>
            <person name="Albersmeier A."/>
            <person name="Kalinowski J."/>
            <person name="Ruckert C."/>
        </authorList>
    </citation>
    <scope>NUCLEOTIDE SEQUENCE</scope>
    <source>
        <strain evidence="7">JCM 4518</strain>
    </source>
</reference>
<evidence type="ECO:0000256" key="1">
    <source>
        <dbReference type="ARBA" id="ARBA00001974"/>
    </source>
</evidence>
<proteinExistence type="inferred from homology"/>
<evidence type="ECO:0000256" key="4">
    <source>
        <dbReference type="ARBA" id="ARBA00022827"/>
    </source>
</evidence>
<keyword evidence="8" id="KW-1185">Reference proteome</keyword>
<dbReference type="PANTHER" id="PTHR11552">
    <property type="entry name" value="GLUCOSE-METHANOL-CHOLINE GMC OXIDOREDUCTASE"/>
    <property type="match status" value="1"/>
</dbReference>
<evidence type="ECO:0000256" key="3">
    <source>
        <dbReference type="ARBA" id="ARBA00022630"/>
    </source>
</evidence>
<evidence type="ECO:0000313" key="7">
    <source>
        <dbReference type="EMBL" id="GHA90416.1"/>
    </source>
</evidence>
<dbReference type="Pfam" id="PF00732">
    <property type="entry name" value="GMC_oxred_N"/>
    <property type="match status" value="1"/>
</dbReference>
<evidence type="ECO:0000256" key="2">
    <source>
        <dbReference type="ARBA" id="ARBA00010790"/>
    </source>
</evidence>
<comment type="caution">
    <text evidence="7">The sequence shown here is derived from an EMBL/GenBank/DDBJ whole genome shotgun (WGS) entry which is preliminary data.</text>
</comment>
<dbReference type="PANTHER" id="PTHR11552:SF147">
    <property type="entry name" value="CHOLINE DEHYDROGENASE, MITOCHONDRIAL"/>
    <property type="match status" value="1"/>
</dbReference>
<keyword evidence="3" id="KW-0285">Flavoprotein</keyword>
<dbReference type="SUPFAM" id="SSF54373">
    <property type="entry name" value="FAD-linked reductases, C-terminal domain"/>
    <property type="match status" value="1"/>
</dbReference>
<dbReference type="Pfam" id="PF05199">
    <property type="entry name" value="GMC_oxred_C"/>
    <property type="match status" value="1"/>
</dbReference>
<dbReference type="SUPFAM" id="SSF51905">
    <property type="entry name" value="FAD/NAD(P)-binding domain"/>
    <property type="match status" value="1"/>
</dbReference>
<feature type="binding site" evidence="5">
    <location>
        <position position="430"/>
    </location>
    <ligand>
        <name>substrate</name>
    </ligand>
</feature>
<gene>
    <name evidence="7" type="ORF">GCM10010305_37520</name>
</gene>
<dbReference type="Proteomes" id="UP000644020">
    <property type="component" value="Unassembled WGS sequence"/>
</dbReference>
<feature type="domain" description="Glucose-methanol-choline oxidoreductase N-terminal" evidence="6">
    <location>
        <begin position="235"/>
        <end position="249"/>
    </location>
</feature>
<accession>A0A918W9J0</accession>
<dbReference type="PROSITE" id="PS00624">
    <property type="entry name" value="GMC_OXRED_2"/>
    <property type="match status" value="1"/>
</dbReference>
<dbReference type="InterPro" id="IPR000172">
    <property type="entry name" value="GMC_OxRdtase_N"/>
</dbReference>
<dbReference type="GO" id="GO:0050660">
    <property type="term" value="F:flavin adenine dinucleotide binding"/>
    <property type="evidence" value="ECO:0007669"/>
    <property type="project" value="InterPro"/>
</dbReference>